<evidence type="ECO:0000256" key="7">
    <source>
        <dbReference type="ARBA" id="ARBA00022723"/>
    </source>
</evidence>
<dbReference type="Pfam" id="PF03484">
    <property type="entry name" value="B5"/>
    <property type="match status" value="1"/>
</dbReference>
<dbReference type="GO" id="GO:0000287">
    <property type="term" value="F:magnesium ion binding"/>
    <property type="evidence" value="ECO:0007669"/>
    <property type="project" value="InterPro"/>
</dbReference>
<keyword evidence="12" id="KW-0030">Aminoacyl-tRNA synthetase</keyword>
<dbReference type="InterPro" id="IPR005146">
    <property type="entry name" value="B3/B4_tRNA-bd"/>
</dbReference>
<dbReference type="PROSITE" id="PS51483">
    <property type="entry name" value="B5"/>
    <property type="match status" value="1"/>
</dbReference>
<evidence type="ECO:0000256" key="6">
    <source>
        <dbReference type="ARBA" id="ARBA00022598"/>
    </source>
</evidence>
<comment type="subcellular location">
    <subcellularLocation>
        <location evidence="2">Cytoplasm</location>
    </subcellularLocation>
</comment>
<gene>
    <name evidence="14" type="ORF">ENP99_02960</name>
</gene>
<proteinExistence type="inferred from homology"/>
<dbReference type="Gene3D" id="3.30.930.10">
    <property type="entry name" value="Bira Bifunctional Protein, Domain 2"/>
    <property type="match status" value="1"/>
</dbReference>
<name>A0A7J2TAL3_9CREN</name>
<accession>A0A7J2TAL3</accession>
<dbReference type="InterPro" id="IPR045864">
    <property type="entry name" value="aa-tRNA-synth_II/BPL/LPL"/>
</dbReference>
<dbReference type="GO" id="GO:0005524">
    <property type="term" value="F:ATP binding"/>
    <property type="evidence" value="ECO:0007669"/>
    <property type="project" value="UniProtKB-KW"/>
</dbReference>
<dbReference type="SUPFAM" id="SSF55681">
    <property type="entry name" value="Class II aaRS and biotin synthetases"/>
    <property type="match status" value="1"/>
</dbReference>
<dbReference type="GO" id="GO:0006432">
    <property type="term" value="P:phenylalanyl-tRNA aminoacylation"/>
    <property type="evidence" value="ECO:0007669"/>
    <property type="project" value="InterPro"/>
</dbReference>
<dbReference type="Gene3D" id="3.50.40.10">
    <property type="entry name" value="Phenylalanyl-trna Synthetase, Chain B, domain 3"/>
    <property type="match status" value="1"/>
</dbReference>
<evidence type="ECO:0000256" key="3">
    <source>
        <dbReference type="ARBA" id="ARBA00007438"/>
    </source>
</evidence>
<dbReference type="InterPro" id="IPR009061">
    <property type="entry name" value="DNA-bd_dom_put_sf"/>
</dbReference>
<dbReference type="PANTHER" id="PTHR10947:SF0">
    <property type="entry name" value="PHENYLALANINE--TRNA LIGASE BETA SUBUNIT"/>
    <property type="match status" value="1"/>
</dbReference>
<keyword evidence="9" id="KW-0067">ATP-binding</keyword>
<comment type="cofactor">
    <cofactor evidence="1">
        <name>Mg(2+)</name>
        <dbReference type="ChEBI" id="CHEBI:18420"/>
    </cofactor>
</comment>
<keyword evidence="6 14" id="KW-0436">Ligase</keyword>
<protein>
    <recommendedName>
        <fullName evidence="4">phenylalanine--tRNA ligase</fullName>
        <ecNumber evidence="4">6.1.1.20</ecNumber>
    </recommendedName>
</protein>
<dbReference type="EC" id="6.1.1.20" evidence="4"/>
<keyword evidence="11" id="KW-0648">Protein biosynthesis</keyword>
<evidence type="ECO:0000256" key="2">
    <source>
        <dbReference type="ARBA" id="ARBA00004496"/>
    </source>
</evidence>
<evidence type="ECO:0000256" key="11">
    <source>
        <dbReference type="ARBA" id="ARBA00022917"/>
    </source>
</evidence>
<evidence type="ECO:0000256" key="1">
    <source>
        <dbReference type="ARBA" id="ARBA00001946"/>
    </source>
</evidence>
<dbReference type="PANTHER" id="PTHR10947">
    <property type="entry name" value="PHENYLALANYL-TRNA SYNTHETASE BETA CHAIN AND LEUCINE-RICH REPEAT-CONTAINING PROTEIN 47"/>
    <property type="match status" value="1"/>
</dbReference>
<dbReference type="AlphaFoldDB" id="A0A7J2TAL3"/>
<evidence type="ECO:0000256" key="8">
    <source>
        <dbReference type="ARBA" id="ARBA00022741"/>
    </source>
</evidence>
<dbReference type="Gene3D" id="3.30.56.10">
    <property type="match status" value="2"/>
</dbReference>
<dbReference type="SMART" id="SM00874">
    <property type="entry name" value="B5"/>
    <property type="match status" value="1"/>
</dbReference>
<dbReference type="InterPro" id="IPR020825">
    <property type="entry name" value="Phe-tRNA_synthase-like_B3/B4"/>
</dbReference>
<keyword evidence="8" id="KW-0547">Nucleotide-binding</keyword>
<comment type="caution">
    <text evidence="14">The sequence shown here is derived from an EMBL/GenBank/DDBJ whole genome shotgun (WGS) entry which is preliminary data.</text>
</comment>
<dbReference type="InterPro" id="IPR045060">
    <property type="entry name" value="Phe-tRNA-ligase_IIc_bsu"/>
</dbReference>
<evidence type="ECO:0000259" key="13">
    <source>
        <dbReference type="PROSITE" id="PS51483"/>
    </source>
</evidence>
<reference evidence="14" key="1">
    <citation type="journal article" date="2020" name="mSystems">
        <title>Genome- and Community-Level Interaction Insights into Carbon Utilization and Element Cycling Functions of Hydrothermarchaeota in Hydrothermal Sediment.</title>
        <authorList>
            <person name="Zhou Z."/>
            <person name="Liu Y."/>
            <person name="Xu W."/>
            <person name="Pan J."/>
            <person name="Luo Z.H."/>
            <person name="Li M."/>
        </authorList>
    </citation>
    <scope>NUCLEOTIDE SEQUENCE [LARGE SCALE GENOMIC DNA]</scope>
    <source>
        <strain evidence="14">SpSt-27</strain>
    </source>
</reference>
<dbReference type="EMBL" id="DSLL01000030">
    <property type="protein sequence ID" value="HEH31060.1"/>
    <property type="molecule type" value="Genomic_DNA"/>
</dbReference>
<evidence type="ECO:0000256" key="5">
    <source>
        <dbReference type="ARBA" id="ARBA00022490"/>
    </source>
</evidence>
<keyword evidence="5" id="KW-0963">Cytoplasm</keyword>
<evidence type="ECO:0000256" key="9">
    <source>
        <dbReference type="ARBA" id="ARBA00022840"/>
    </source>
</evidence>
<evidence type="ECO:0000313" key="14">
    <source>
        <dbReference type="EMBL" id="HEH31060.1"/>
    </source>
</evidence>
<dbReference type="GO" id="GO:0004826">
    <property type="term" value="F:phenylalanine-tRNA ligase activity"/>
    <property type="evidence" value="ECO:0007669"/>
    <property type="project" value="UniProtKB-EC"/>
</dbReference>
<keyword evidence="10" id="KW-0460">Magnesium</keyword>
<evidence type="ECO:0000256" key="4">
    <source>
        <dbReference type="ARBA" id="ARBA00012814"/>
    </source>
</evidence>
<feature type="domain" description="B5" evidence="13">
    <location>
        <begin position="269"/>
        <end position="346"/>
    </location>
</feature>
<dbReference type="InterPro" id="IPR004531">
    <property type="entry name" value="Phe-tRNA-synth_IIc_bsu_arc_euk"/>
</dbReference>
<dbReference type="Pfam" id="PF17759">
    <property type="entry name" value="tRNA_synthFbeta"/>
    <property type="match status" value="1"/>
</dbReference>
<dbReference type="InterPro" id="IPR005147">
    <property type="entry name" value="tRNA_synthase_B5-dom"/>
</dbReference>
<sequence>MPIVRVKLDTIMRLVGLNSVEALKDVLFNLKCEAELSEDGTIAIEVQSDRIDMFSVEGIARAIRLYLGLDNPTPLQLKNVLFRVFVKPPIKRPYIVVAAVTNVNLDEERLRLLIEFQERLHTTFGRNRRKVAIGLHDLDKLPSPTLEYRDVNIDETRMIPLHDFREMSIRRVLESTEQGILYGTIALNENMHPAILSEGKVISLPPVINSDITRLTENTRSILIDVTGTDINAVNSVLNAIVHTLTFYGGEVLGAEVIYPDTAMVVPDVRPRRVKVDLKFVFEWLGIGRVPLLIVESALNKMGYRIASVSDGYIEVEVPYYRSDILHQVDVVEDIAMGVGYDNIGFEEVEPRLRVSKGLNLKTIVSVIRDVLVGLGYTELNTLTLIPSQVVEELGFKDFALVVNAPSNEINALRSTLLQSIIVALKNSQYIPQPVKVFEIGEVVLNCPSCYNKWRNELRVCWAIMDSETRFEDIHATLYSVLRELGLEGMLKMRPCKAEVFSEGRCADIYLGDRVVGVMGEVHPEKLERLGILYPVTLAELSINILYTILSNKFR</sequence>
<comment type="similarity">
    <text evidence="3">Belongs to the phenylalanyl-tRNA synthetase beta subunit family. Type 2 subfamily.</text>
</comment>
<dbReference type="SMART" id="SM00873">
    <property type="entry name" value="B3_4"/>
    <property type="match status" value="1"/>
</dbReference>
<dbReference type="InterPro" id="IPR041616">
    <property type="entry name" value="PheRS_beta_core"/>
</dbReference>
<evidence type="ECO:0000256" key="12">
    <source>
        <dbReference type="ARBA" id="ARBA00023146"/>
    </source>
</evidence>
<dbReference type="SUPFAM" id="SSF46955">
    <property type="entry name" value="Putative DNA-binding domain"/>
    <property type="match status" value="2"/>
</dbReference>
<organism evidence="14">
    <name type="scientific">Ignisphaera aggregans</name>
    <dbReference type="NCBI Taxonomy" id="334771"/>
    <lineage>
        <taxon>Archaea</taxon>
        <taxon>Thermoproteota</taxon>
        <taxon>Thermoprotei</taxon>
        <taxon>Desulfurococcales</taxon>
        <taxon>Desulfurococcaceae</taxon>
        <taxon>Ignisphaera</taxon>
    </lineage>
</organism>
<evidence type="ECO:0000256" key="10">
    <source>
        <dbReference type="ARBA" id="ARBA00022842"/>
    </source>
</evidence>
<dbReference type="GO" id="GO:0009328">
    <property type="term" value="C:phenylalanine-tRNA ligase complex"/>
    <property type="evidence" value="ECO:0007669"/>
    <property type="project" value="TreeGrafter"/>
</dbReference>
<dbReference type="GO" id="GO:0003723">
    <property type="term" value="F:RNA binding"/>
    <property type="evidence" value="ECO:0007669"/>
    <property type="project" value="InterPro"/>
</dbReference>
<dbReference type="NCBIfam" id="TIGR00471">
    <property type="entry name" value="pheT_arch"/>
    <property type="match status" value="1"/>
</dbReference>
<keyword evidence="7" id="KW-0479">Metal-binding</keyword>